<evidence type="ECO:0000256" key="1">
    <source>
        <dbReference type="SAM" id="MobiDB-lite"/>
    </source>
</evidence>
<dbReference type="InterPro" id="IPR036034">
    <property type="entry name" value="PDZ_sf"/>
</dbReference>
<dbReference type="SMART" id="SM00228">
    <property type="entry name" value="PDZ"/>
    <property type="match status" value="2"/>
</dbReference>
<dbReference type="GO" id="GO:0016020">
    <property type="term" value="C:membrane"/>
    <property type="evidence" value="ECO:0007669"/>
    <property type="project" value="InterPro"/>
</dbReference>
<dbReference type="PANTHER" id="PTHR13325:SF3">
    <property type="entry name" value="MEMBRANE-BOUND TRANSCRIPTION FACTOR SITE-2 PROTEASE"/>
    <property type="match status" value="1"/>
</dbReference>
<dbReference type="Gene3D" id="2.30.42.10">
    <property type="match status" value="3"/>
</dbReference>
<dbReference type="GO" id="GO:0031293">
    <property type="term" value="P:membrane protein intracellular domain proteolysis"/>
    <property type="evidence" value="ECO:0007669"/>
    <property type="project" value="TreeGrafter"/>
</dbReference>
<keyword evidence="4" id="KW-1185">Reference proteome</keyword>
<evidence type="ECO:0000259" key="2">
    <source>
        <dbReference type="PROSITE" id="PS50106"/>
    </source>
</evidence>
<feature type="compositionally biased region" description="Low complexity" evidence="1">
    <location>
        <begin position="87"/>
        <end position="99"/>
    </location>
</feature>
<reference evidence="3 4" key="2">
    <citation type="journal article" date="2019" name="G3 (Bethesda)">
        <title>Hybrid Assembly of the Genome of the Entomopathogenic Nematode Steinernema carpocapsae Identifies the X-Chromosome.</title>
        <authorList>
            <person name="Serra L."/>
            <person name="Macchietto M."/>
            <person name="Macias-Munoz A."/>
            <person name="McGill C.J."/>
            <person name="Rodriguez I.M."/>
            <person name="Rodriguez B."/>
            <person name="Murad R."/>
            <person name="Mortazavi A."/>
        </authorList>
    </citation>
    <scope>NUCLEOTIDE SEQUENCE [LARGE SCALE GENOMIC DNA]</scope>
    <source>
        <strain evidence="3 4">ALL</strain>
    </source>
</reference>
<dbReference type="GO" id="GO:0005737">
    <property type="term" value="C:cytoplasm"/>
    <property type="evidence" value="ECO:0007669"/>
    <property type="project" value="TreeGrafter"/>
</dbReference>
<dbReference type="Pfam" id="PF13180">
    <property type="entry name" value="PDZ_2"/>
    <property type="match status" value="1"/>
</dbReference>
<evidence type="ECO:0000313" key="4">
    <source>
        <dbReference type="Proteomes" id="UP000298663"/>
    </source>
</evidence>
<dbReference type="InterPro" id="IPR001478">
    <property type="entry name" value="PDZ"/>
</dbReference>
<dbReference type="AlphaFoldDB" id="A0A4U5NGP8"/>
<dbReference type="SUPFAM" id="SSF50156">
    <property type="entry name" value="PDZ domain-like"/>
    <property type="match status" value="3"/>
</dbReference>
<gene>
    <name evidence="3" type="ORF">L596_015681</name>
</gene>
<accession>A0A4U5NGP8</accession>
<dbReference type="GO" id="GO:0004222">
    <property type="term" value="F:metalloendopeptidase activity"/>
    <property type="evidence" value="ECO:0007669"/>
    <property type="project" value="InterPro"/>
</dbReference>
<dbReference type="InterPro" id="IPR001193">
    <property type="entry name" value="MBTPS2"/>
</dbReference>
<feature type="domain" description="PDZ" evidence="2">
    <location>
        <begin position="9"/>
        <end position="60"/>
    </location>
</feature>
<dbReference type="Proteomes" id="UP000298663">
    <property type="component" value="Unassembled WGS sequence"/>
</dbReference>
<sequence length="298" mass="33135">MAADERIVKLRIVLTEKRQLGLHLKRDLLVKSVSPTTPAHGHFLEGDRITHVNGVAFNNVKDFNAYWEKNKTETLQHDFTIVRFGKSSKNSSKSSASKSVNLSTVVTTDAKPEKPEKLPVSEGSNDKPVTVAVTLNEDRKLGVKFSARKVVEVNEDSCAKGLIEKDDILTHFNGLKIHSNKDFISLWADYVGKTPEFTLLRKEDVARVEKIVEIMLRPNEKIGVTANDKMKVVAVRANSSADGLVKVGDEIIHINEIRVRSNDRMAELLAKIERGKLKMGVLRNTTAGDAKKTSVDEV</sequence>
<protein>
    <recommendedName>
        <fullName evidence="2">PDZ domain-containing protein</fullName>
    </recommendedName>
</protein>
<name>A0A4U5NGP8_STECR</name>
<evidence type="ECO:0000313" key="3">
    <source>
        <dbReference type="EMBL" id="TKR81880.1"/>
    </source>
</evidence>
<proteinExistence type="predicted"/>
<dbReference type="PANTHER" id="PTHR13325">
    <property type="entry name" value="PROTEASE M50 MEMBRANE-BOUND TRANSCRIPTION FACTOR SITE 2 PROTEASE"/>
    <property type="match status" value="1"/>
</dbReference>
<feature type="region of interest" description="Disordered" evidence="1">
    <location>
        <begin position="87"/>
        <end position="125"/>
    </location>
</feature>
<feature type="compositionally biased region" description="Basic and acidic residues" evidence="1">
    <location>
        <begin position="110"/>
        <end position="119"/>
    </location>
</feature>
<feature type="domain" description="PDZ" evidence="2">
    <location>
        <begin position="211"/>
        <end position="269"/>
    </location>
</feature>
<dbReference type="EMBL" id="AZBU02000004">
    <property type="protein sequence ID" value="TKR81880.1"/>
    <property type="molecule type" value="Genomic_DNA"/>
</dbReference>
<reference evidence="3 4" key="1">
    <citation type="journal article" date="2015" name="Genome Biol.">
        <title>Comparative genomics of Steinernema reveals deeply conserved gene regulatory networks.</title>
        <authorList>
            <person name="Dillman A.R."/>
            <person name="Macchietto M."/>
            <person name="Porter C.F."/>
            <person name="Rogers A."/>
            <person name="Williams B."/>
            <person name="Antoshechkin I."/>
            <person name="Lee M.M."/>
            <person name="Goodwin Z."/>
            <person name="Lu X."/>
            <person name="Lewis E.E."/>
            <person name="Goodrich-Blair H."/>
            <person name="Stock S.P."/>
            <person name="Adams B.J."/>
            <person name="Sternberg P.W."/>
            <person name="Mortazavi A."/>
        </authorList>
    </citation>
    <scope>NUCLEOTIDE SEQUENCE [LARGE SCALE GENOMIC DNA]</scope>
    <source>
        <strain evidence="3 4">ALL</strain>
    </source>
</reference>
<dbReference type="PROSITE" id="PS50106">
    <property type="entry name" value="PDZ"/>
    <property type="match status" value="2"/>
</dbReference>
<comment type="caution">
    <text evidence="3">The sequence shown here is derived from an EMBL/GenBank/DDBJ whole genome shotgun (WGS) entry which is preliminary data.</text>
</comment>
<dbReference type="OrthoDB" id="5833969at2759"/>
<organism evidence="3 4">
    <name type="scientific">Steinernema carpocapsae</name>
    <name type="common">Entomopathogenic nematode</name>
    <dbReference type="NCBI Taxonomy" id="34508"/>
    <lineage>
        <taxon>Eukaryota</taxon>
        <taxon>Metazoa</taxon>
        <taxon>Ecdysozoa</taxon>
        <taxon>Nematoda</taxon>
        <taxon>Chromadorea</taxon>
        <taxon>Rhabditida</taxon>
        <taxon>Tylenchina</taxon>
        <taxon>Panagrolaimomorpha</taxon>
        <taxon>Strongyloidoidea</taxon>
        <taxon>Steinernematidae</taxon>
        <taxon>Steinernema</taxon>
    </lineage>
</organism>